<comment type="similarity">
    <text evidence="2 8">Belongs to the nucleobase:cation symporter-2 (NCS2) (TC 2.A.40) family. Azg-like subfamily.</text>
</comment>
<reference evidence="10 11" key="1">
    <citation type="submission" date="2018-06" db="EMBL/GenBank/DDBJ databases">
        <title>Phytoactinopolyspora halophila sp. nov., a novel halophilic actinomycete isolated from a saline soil in China.</title>
        <authorList>
            <person name="Tang S.-K."/>
        </authorList>
    </citation>
    <scope>NUCLEOTIDE SEQUENCE [LARGE SCALE GENOMIC DNA]</scope>
    <source>
        <strain evidence="10 11">YIM 96934</strain>
    </source>
</reference>
<dbReference type="PIRSF" id="PIRSF005353">
    <property type="entry name" value="PbuG"/>
    <property type="match status" value="1"/>
</dbReference>
<dbReference type="Proteomes" id="UP000250462">
    <property type="component" value="Unassembled WGS sequence"/>
</dbReference>
<evidence type="ECO:0000313" key="11">
    <source>
        <dbReference type="Proteomes" id="UP000250462"/>
    </source>
</evidence>
<accession>A0A329QUB3</accession>
<comment type="caution">
    <text evidence="10">The sequence shown here is derived from an EMBL/GenBank/DDBJ whole genome shotgun (WGS) entry which is preliminary data.</text>
</comment>
<proteinExistence type="inferred from homology"/>
<feature type="transmembrane region" description="Helical" evidence="9">
    <location>
        <begin position="194"/>
        <end position="210"/>
    </location>
</feature>
<evidence type="ECO:0000256" key="7">
    <source>
        <dbReference type="ARBA" id="ARBA00023136"/>
    </source>
</evidence>
<evidence type="ECO:0000256" key="5">
    <source>
        <dbReference type="ARBA" id="ARBA00022692"/>
    </source>
</evidence>
<keyword evidence="5 8" id="KW-0812">Transmembrane</keyword>
<evidence type="ECO:0000256" key="1">
    <source>
        <dbReference type="ARBA" id="ARBA00004651"/>
    </source>
</evidence>
<evidence type="ECO:0000256" key="6">
    <source>
        <dbReference type="ARBA" id="ARBA00022989"/>
    </source>
</evidence>
<evidence type="ECO:0000256" key="4">
    <source>
        <dbReference type="ARBA" id="ARBA00022475"/>
    </source>
</evidence>
<feature type="transmembrane region" description="Helical" evidence="9">
    <location>
        <begin position="438"/>
        <end position="454"/>
    </location>
</feature>
<sequence length="455" mass="47336">MSTSTERSGDGQSGATGRGRAHHLLDRAFQLSANGTTPGREVIAGGTTFLAMAYILFVNPQVLGETGMDADAIFVATALAAALGTLVMGLWARYPIALAPGLGLNAFFAFTVVLSMGIEWQTALAGTLVSGVLFFILAVTGVREAIINAIPMTLKLATGAGIGLFIAFIGLQNAQIIVADDETTVALGNLERPETLLAIFGVAVTVLFLVRGLRGGIFYGIVVTAALGIVTGVIEPPAAAVSGVPSLAPTFGEAITNLPEVFTTEMIVVVLTMLFVDFFDTSGTLIAIANQAGFLRDGVLPRANRALASDSIASMGGAVLGTSTTTSYIESSAGVAVGGRTGMTSVTTSVLFLLALFFSPLLAVVTSEVTAPALITVGVFMARGLGEIEWGKLEHAFPAFVTMIAMPLTFSIANGIALGLLFFPLLMLVRGRGREVHPMAYVLFFVVLAYFIWLV</sequence>
<feature type="transmembrane region" description="Helical" evidence="9">
    <location>
        <begin position="350"/>
        <end position="380"/>
    </location>
</feature>
<dbReference type="GO" id="GO:0005345">
    <property type="term" value="F:purine nucleobase transmembrane transporter activity"/>
    <property type="evidence" value="ECO:0007669"/>
    <property type="project" value="TreeGrafter"/>
</dbReference>
<protein>
    <submittedName>
        <fullName evidence="10">NCS2 family permease</fullName>
    </submittedName>
</protein>
<evidence type="ECO:0000256" key="9">
    <source>
        <dbReference type="SAM" id="Phobius"/>
    </source>
</evidence>
<keyword evidence="11" id="KW-1185">Reference proteome</keyword>
<organism evidence="10 11">
    <name type="scientific">Phytoactinopolyspora halophila</name>
    <dbReference type="NCBI Taxonomy" id="1981511"/>
    <lineage>
        <taxon>Bacteria</taxon>
        <taxon>Bacillati</taxon>
        <taxon>Actinomycetota</taxon>
        <taxon>Actinomycetes</taxon>
        <taxon>Jiangellales</taxon>
        <taxon>Jiangellaceae</taxon>
        <taxon>Phytoactinopolyspora</taxon>
    </lineage>
</organism>
<gene>
    <name evidence="10" type="ORF">DPM12_09820</name>
</gene>
<feature type="transmembrane region" description="Helical" evidence="9">
    <location>
        <begin position="72"/>
        <end position="91"/>
    </location>
</feature>
<keyword evidence="7 8" id="KW-0472">Membrane</keyword>
<evidence type="ECO:0000313" key="10">
    <source>
        <dbReference type="EMBL" id="RAW14892.1"/>
    </source>
</evidence>
<dbReference type="InterPro" id="IPR006043">
    <property type="entry name" value="NCS2"/>
</dbReference>
<evidence type="ECO:0000256" key="2">
    <source>
        <dbReference type="ARBA" id="ARBA00005697"/>
    </source>
</evidence>
<dbReference type="AlphaFoldDB" id="A0A329QUB3"/>
<name>A0A329QUB3_9ACTN</name>
<dbReference type="InterPro" id="IPR026033">
    <property type="entry name" value="Azg-like_bact_archaea"/>
</dbReference>
<feature type="transmembrane region" description="Helical" evidence="9">
    <location>
        <begin position="154"/>
        <end position="174"/>
    </location>
</feature>
<evidence type="ECO:0000256" key="8">
    <source>
        <dbReference type="PIRNR" id="PIRNR005353"/>
    </source>
</evidence>
<feature type="transmembrane region" description="Helical" evidence="9">
    <location>
        <begin position="98"/>
        <end position="118"/>
    </location>
</feature>
<dbReference type="InterPro" id="IPR045018">
    <property type="entry name" value="Azg-like"/>
</dbReference>
<evidence type="ECO:0000256" key="3">
    <source>
        <dbReference type="ARBA" id="ARBA00022448"/>
    </source>
</evidence>
<dbReference type="GO" id="GO:0005886">
    <property type="term" value="C:plasma membrane"/>
    <property type="evidence" value="ECO:0007669"/>
    <property type="project" value="UniProtKB-SubCell"/>
</dbReference>
<keyword evidence="3 8" id="KW-0813">Transport</keyword>
<dbReference type="Pfam" id="PF00860">
    <property type="entry name" value="Xan_ur_permease"/>
    <property type="match status" value="1"/>
</dbReference>
<comment type="subcellular location">
    <subcellularLocation>
        <location evidence="1 8">Cell membrane</location>
        <topology evidence="1 8">Multi-pass membrane protein</topology>
    </subcellularLocation>
</comment>
<feature type="transmembrane region" description="Helical" evidence="9">
    <location>
        <begin position="400"/>
        <end position="426"/>
    </location>
</feature>
<feature type="transmembrane region" description="Helical" evidence="9">
    <location>
        <begin position="266"/>
        <end position="288"/>
    </location>
</feature>
<dbReference type="OrthoDB" id="9808458at2"/>
<feature type="transmembrane region" description="Helical" evidence="9">
    <location>
        <begin position="124"/>
        <end position="142"/>
    </location>
</feature>
<dbReference type="EMBL" id="QMIG01000007">
    <property type="protein sequence ID" value="RAW14892.1"/>
    <property type="molecule type" value="Genomic_DNA"/>
</dbReference>
<feature type="transmembrane region" description="Helical" evidence="9">
    <location>
        <begin position="42"/>
        <end position="60"/>
    </location>
</feature>
<dbReference type="PANTHER" id="PTHR43337:SF11">
    <property type="entry name" value="GUANINE_HYPOXANTHINE PERMEASE PBUG"/>
    <property type="match status" value="1"/>
</dbReference>
<keyword evidence="4 8" id="KW-1003">Cell membrane</keyword>
<feature type="transmembrane region" description="Helical" evidence="9">
    <location>
        <begin position="217"/>
        <end position="234"/>
    </location>
</feature>
<keyword evidence="6 8" id="KW-1133">Transmembrane helix</keyword>
<dbReference type="PANTHER" id="PTHR43337">
    <property type="entry name" value="XANTHINE/URACIL PERMEASE C887.17-RELATED"/>
    <property type="match status" value="1"/>
</dbReference>